<dbReference type="SUPFAM" id="SSF51206">
    <property type="entry name" value="cAMP-binding domain-like"/>
    <property type="match status" value="2"/>
</dbReference>
<dbReference type="AlphaFoldDB" id="A0AAD7U780"/>
<feature type="compositionally biased region" description="Acidic residues" evidence="1">
    <location>
        <begin position="581"/>
        <end position="590"/>
    </location>
</feature>
<accession>A0AAD7U780</accession>
<dbReference type="SMART" id="SM00100">
    <property type="entry name" value="cNMP"/>
    <property type="match status" value="2"/>
</dbReference>
<reference evidence="3" key="1">
    <citation type="submission" date="2023-01" db="EMBL/GenBank/DDBJ databases">
        <title>Metagenome sequencing of chrysophaentin producing Chrysophaeum taylorii.</title>
        <authorList>
            <person name="Davison J."/>
            <person name="Bewley C."/>
        </authorList>
    </citation>
    <scope>NUCLEOTIDE SEQUENCE</scope>
    <source>
        <strain evidence="3">NIES-1699</strain>
    </source>
</reference>
<feature type="compositionally biased region" description="Acidic residues" evidence="1">
    <location>
        <begin position="228"/>
        <end position="239"/>
    </location>
</feature>
<feature type="region of interest" description="Disordered" evidence="1">
    <location>
        <begin position="939"/>
        <end position="963"/>
    </location>
</feature>
<dbReference type="Gene3D" id="2.60.120.10">
    <property type="entry name" value="Jelly Rolls"/>
    <property type="match status" value="2"/>
</dbReference>
<dbReference type="PROSITE" id="PS50042">
    <property type="entry name" value="CNMP_BINDING_3"/>
    <property type="match status" value="2"/>
</dbReference>
<dbReference type="EMBL" id="JAQMWT010000590">
    <property type="protein sequence ID" value="KAJ8599064.1"/>
    <property type="molecule type" value="Genomic_DNA"/>
</dbReference>
<name>A0AAD7U780_9STRA</name>
<feature type="domain" description="Cyclic nucleotide-binding" evidence="2">
    <location>
        <begin position="86"/>
        <end position="199"/>
    </location>
</feature>
<feature type="region of interest" description="Disordered" evidence="1">
    <location>
        <begin position="221"/>
        <end position="257"/>
    </location>
</feature>
<evidence type="ECO:0000256" key="1">
    <source>
        <dbReference type="SAM" id="MobiDB-lite"/>
    </source>
</evidence>
<gene>
    <name evidence="3" type="ORF">CTAYLR_007611</name>
</gene>
<dbReference type="PANTHER" id="PTHR23011">
    <property type="entry name" value="CYCLIC NUCLEOTIDE-BINDING DOMAIN CONTAINING PROTEIN"/>
    <property type="match status" value="1"/>
</dbReference>
<feature type="region of interest" description="Disordered" evidence="1">
    <location>
        <begin position="576"/>
        <end position="600"/>
    </location>
</feature>
<evidence type="ECO:0000313" key="3">
    <source>
        <dbReference type="EMBL" id="KAJ8599064.1"/>
    </source>
</evidence>
<dbReference type="CDD" id="cd00038">
    <property type="entry name" value="CAP_ED"/>
    <property type="match status" value="2"/>
</dbReference>
<feature type="compositionally biased region" description="Basic residues" evidence="1">
    <location>
        <begin position="939"/>
        <end position="950"/>
    </location>
</feature>
<organism evidence="3 4">
    <name type="scientific">Chrysophaeum taylorii</name>
    <dbReference type="NCBI Taxonomy" id="2483200"/>
    <lineage>
        <taxon>Eukaryota</taxon>
        <taxon>Sar</taxon>
        <taxon>Stramenopiles</taxon>
        <taxon>Ochrophyta</taxon>
        <taxon>Pelagophyceae</taxon>
        <taxon>Pelagomonadales</taxon>
        <taxon>Pelagomonadaceae</taxon>
        <taxon>Chrysophaeum</taxon>
    </lineage>
</organism>
<dbReference type="InterPro" id="IPR000595">
    <property type="entry name" value="cNMP-bd_dom"/>
</dbReference>
<sequence>MDECSDDGSWSVESLGEFTALARVVVAGARLLCRARRRIGQRNAHLRERNTMLRGLESLYQLLEAEGEERNVNAITTKLLRLAPGLVKDLAKASQKRIAMHVQCKLYDDGDLVFREGDRPNGFFFVLHGSVGIYKRTEASKIYDAGGDNREGPRSYESEKARVNDLGPFLARLGEQAGFGSLAFSRNGKDLRRTASVVAEYVPDETDLRLLRSEAPRRSDVLLSSKNDDDDDDDDDDDYSSGAAKQRTRRRRRRRRRGEAVSDPRWSCAMLLVPNKIYVTDISTNVDATLQRKIGLLEHALVFETWAVEAIYPLAHEMTLAKFEAGEVVCAEGDETSYVRLVASGEVRVKVRVEVDVGDERDMDVALLPAGEMFGLVEAYRRLGHHRASMIATKPTEVALLPLESFRRAVSSDERAASVVRRIAANRERWEAMRKASIPRFKEAPPLTLTLDMTAEARYLIEPASVLEGAELRAYETDMAKCVDLARFARAYVREAADRWKSGRPLATRGCLERGARASALAIEIGTRLRAAYGRSARLNRVLEELISRRDRIRERLYTLGRLEARAEEDLAAAAGAAAPLDDEDDDEDGESKKKKKKKSYLLPPIKPKLEVAVDQAIAATKPAATSLFFDTISANIMARIARVRTGHRRRRVETSRQIKLAAAEKKRLTLEQRFHLASIVTATDTRFVADNAEPQFASLRTKARNVDLLLREVSPAEWLGQSRGLATRVARRRRAAAVPPREEEEEEERANIFKKKRPWSVSAALGAASIDVEAVPAVIVVTTCDELRRFLRASFEHYGCVVDDEKRGMKALERLRQCQVAGTPYALGVFAAKLPGNLSGLTAALRHRDWESTTTDQVSTVQRLAVLVDPETPDDTKKRNEIRAEARAVTLLPQPCTVRDLIRLVCSGGGGGAKNNEEDAETRLLAVARTHQAYRKATRHAKRVKKTSSRQRSGGGLLLTPR</sequence>
<dbReference type="InterPro" id="IPR018490">
    <property type="entry name" value="cNMP-bd_dom_sf"/>
</dbReference>
<dbReference type="PANTHER" id="PTHR23011:SF28">
    <property type="entry name" value="CYCLIC NUCLEOTIDE-BINDING DOMAIN CONTAINING PROTEIN"/>
    <property type="match status" value="1"/>
</dbReference>
<feature type="compositionally biased region" description="Gly residues" evidence="1">
    <location>
        <begin position="954"/>
        <end position="963"/>
    </location>
</feature>
<evidence type="ECO:0000259" key="2">
    <source>
        <dbReference type="PROSITE" id="PS50042"/>
    </source>
</evidence>
<dbReference type="InterPro" id="IPR014710">
    <property type="entry name" value="RmlC-like_jellyroll"/>
</dbReference>
<feature type="compositionally biased region" description="Basic residues" evidence="1">
    <location>
        <begin position="246"/>
        <end position="257"/>
    </location>
</feature>
<comment type="caution">
    <text evidence="3">The sequence shown here is derived from an EMBL/GenBank/DDBJ whole genome shotgun (WGS) entry which is preliminary data.</text>
</comment>
<keyword evidence="4" id="KW-1185">Reference proteome</keyword>
<protein>
    <recommendedName>
        <fullName evidence="2">Cyclic nucleotide-binding domain-containing protein</fullName>
    </recommendedName>
</protein>
<dbReference type="Pfam" id="PF00027">
    <property type="entry name" value="cNMP_binding"/>
    <property type="match status" value="1"/>
</dbReference>
<evidence type="ECO:0000313" key="4">
    <source>
        <dbReference type="Proteomes" id="UP001230188"/>
    </source>
</evidence>
<dbReference type="Proteomes" id="UP001230188">
    <property type="component" value="Unassembled WGS sequence"/>
</dbReference>
<proteinExistence type="predicted"/>
<feature type="domain" description="Cyclic nucleotide-binding" evidence="2">
    <location>
        <begin position="302"/>
        <end position="410"/>
    </location>
</feature>